<dbReference type="PANTHER" id="PTHR47642:SF5">
    <property type="entry name" value="ATP-DEPENDENT DNA HELICASE"/>
    <property type="match status" value="1"/>
</dbReference>
<keyword evidence="1" id="KW-0547">Nucleotide-binding</keyword>
<keyword evidence="1" id="KW-0233">DNA recombination</keyword>
<dbReference type="Pfam" id="PF05970">
    <property type="entry name" value="PIF1"/>
    <property type="match status" value="1"/>
</dbReference>
<gene>
    <name evidence="3" type="ORF">EDS130_LOCUS42213</name>
</gene>
<comment type="similarity">
    <text evidence="1">Belongs to the helicase family.</text>
</comment>
<evidence type="ECO:0000259" key="2">
    <source>
        <dbReference type="Pfam" id="PF05970"/>
    </source>
</evidence>
<evidence type="ECO:0000313" key="3">
    <source>
        <dbReference type="EMBL" id="CAF1494256.1"/>
    </source>
</evidence>
<sequence>MSHRLTTTENVDTIGAANILIDKLFASLLRAPDPSWANFVEKMKEDIRLLVCEANTHRHTSTCYKYSKNALLKICRMRMPREIFLITTIDPDSGEIRMRRSHPMINNFNQFIICACRCNMDIKFIWSGTDAKALVYYCTDYITKTNLSFHDTFSLMQKAVQPNDNNNITESSVDKARKLVLRCYNSLASQQELSGVQVATYLLDYGDHYTSYEFANIFLIAVERHLQNELEESRASLASASTTTHATNNNPINFIENEEEYDASTTEEQFSIEQTSDTQKVVLVNLRIDYQCRSPELESVCLYDFVSFFHRKPFTDKDRNMTEQQFTNAEDIRLNPGRPRQERYTFMREHPQAISHGIIKRLNPVTPVLLGPQIPRRDREETQERYSRAIATLFIPWRSAKDLCAANQSWREALSFRQESISTESKQIIENIQLLHECKKDRDAHLQQVIANVQASDEIDPRLFPRNMRIDDSDEDDDLDQNENYLNLLDNLADNNPTSGISHLPEKEQLYQDEALRTLHGVGRFANCTRRDQPSMVSTSLSHFSVKTRHSAQQNAEWQAAIKSDALRRRQQSIVEDTPLSPNHTSNQLVSTTTTSCVGGSPNQMSDRIQSVTTDASTIPTRRQVCEMFTLNDEQARAFYIVCRHADGESHLKIGNKQQQLIMCVPGSGGTGKSRLIEAITYYFVETQRKQKLRKLGPTAVSASLIGGHTIHSFLGYLRSTKRQKKTSKPGSSNIENDWKHVDYLIIDEISMVGLRLLAQLNELLTSGKRAPPEVPFGGINIILLGDYIQYMPVLDKPLYSNLERGSSSRLSTETDIQYGVGRSLVLQINTVTKLSQQMRTEDQKYLTLLNHLRLGQTTRDDFDYLCTRIIGPRQAVQSLREKPWCDAPILVFRNQLRTEINNRAALDKAKEAGIPLVVVVAHDKIRSKISEDDVIYERLLHIPDNKTELLPGLLPLVPNMPVLLTDNIACELGLSNGTQGIFRELVYEDQEEPGDNLYIIMSHILTTTDNFDTMGAANILIDKLFAS</sequence>
<dbReference type="PANTHER" id="PTHR47642">
    <property type="entry name" value="ATP-DEPENDENT DNA HELICASE"/>
    <property type="match status" value="1"/>
</dbReference>
<organism evidence="3 4">
    <name type="scientific">Adineta ricciae</name>
    <name type="common">Rotifer</name>
    <dbReference type="NCBI Taxonomy" id="249248"/>
    <lineage>
        <taxon>Eukaryota</taxon>
        <taxon>Metazoa</taxon>
        <taxon>Spiralia</taxon>
        <taxon>Gnathifera</taxon>
        <taxon>Rotifera</taxon>
        <taxon>Eurotatoria</taxon>
        <taxon>Bdelloidea</taxon>
        <taxon>Adinetida</taxon>
        <taxon>Adinetidae</taxon>
        <taxon>Adineta</taxon>
    </lineage>
</organism>
<feature type="domain" description="DNA helicase Pif1-like DEAD-box helicase" evidence="2">
    <location>
        <begin position="657"/>
        <end position="860"/>
    </location>
</feature>
<keyword evidence="1" id="KW-0227">DNA damage</keyword>
<dbReference type="GO" id="GO:0016787">
    <property type="term" value="F:hydrolase activity"/>
    <property type="evidence" value="ECO:0007669"/>
    <property type="project" value="UniProtKB-KW"/>
</dbReference>
<protein>
    <recommendedName>
        <fullName evidence="1">ATP-dependent DNA helicase</fullName>
        <ecNumber evidence="1">5.6.2.3</ecNumber>
    </recommendedName>
</protein>
<proteinExistence type="inferred from homology"/>
<dbReference type="Gene3D" id="3.40.50.300">
    <property type="entry name" value="P-loop containing nucleotide triphosphate hydrolases"/>
    <property type="match status" value="1"/>
</dbReference>
<keyword evidence="1" id="KW-0347">Helicase</keyword>
<dbReference type="GO" id="GO:0006281">
    <property type="term" value="P:DNA repair"/>
    <property type="evidence" value="ECO:0007669"/>
    <property type="project" value="UniProtKB-KW"/>
</dbReference>
<dbReference type="Proteomes" id="UP000663852">
    <property type="component" value="Unassembled WGS sequence"/>
</dbReference>
<dbReference type="InterPro" id="IPR010285">
    <property type="entry name" value="DNA_helicase_pif1-like_DEAD"/>
</dbReference>
<comment type="caution">
    <text evidence="3">The sequence shown here is derived from an EMBL/GenBank/DDBJ whole genome shotgun (WGS) entry which is preliminary data.</text>
</comment>
<name>A0A815SU28_ADIRI</name>
<dbReference type="GO" id="GO:0005524">
    <property type="term" value="F:ATP binding"/>
    <property type="evidence" value="ECO:0007669"/>
    <property type="project" value="UniProtKB-KW"/>
</dbReference>
<keyword evidence="1" id="KW-0067">ATP-binding</keyword>
<evidence type="ECO:0000313" key="4">
    <source>
        <dbReference type="Proteomes" id="UP000663852"/>
    </source>
</evidence>
<dbReference type="InterPro" id="IPR027417">
    <property type="entry name" value="P-loop_NTPase"/>
</dbReference>
<comment type="cofactor">
    <cofactor evidence="1">
        <name>Mg(2+)</name>
        <dbReference type="ChEBI" id="CHEBI:18420"/>
    </cofactor>
</comment>
<comment type="catalytic activity">
    <reaction evidence="1">
        <text>ATP + H2O = ADP + phosphate + H(+)</text>
        <dbReference type="Rhea" id="RHEA:13065"/>
        <dbReference type="ChEBI" id="CHEBI:15377"/>
        <dbReference type="ChEBI" id="CHEBI:15378"/>
        <dbReference type="ChEBI" id="CHEBI:30616"/>
        <dbReference type="ChEBI" id="CHEBI:43474"/>
        <dbReference type="ChEBI" id="CHEBI:456216"/>
        <dbReference type="EC" id="5.6.2.3"/>
    </reaction>
</comment>
<keyword evidence="1" id="KW-0234">DNA repair</keyword>
<dbReference type="SUPFAM" id="SSF52540">
    <property type="entry name" value="P-loop containing nucleoside triphosphate hydrolases"/>
    <property type="match status" value="2"/>
</dbReference>
<dbReference type="AlphaFoldDB" id="A0A815SU28"/>
<dbReference type="GO" id="GO:0043139">
    <property type="term" value="F:5'-3' DNA helicase activity"/>
    <property type="evidence" value="ECO:0007669"/>
    <property type="project" value="UniProtKB-EC"/>
</dbReference>
<keyword evidence="1" id="KW-0378">Hydrolase</keyword>
<dbReference type="OrthoDB" id="416437at2759"/>
<evidence type="ECO:0000256" key="1">
    <source>
        <dbReference type="RuleBase" id="RU363044"/>
    </source>
</evidence>
<dbReference type="GO" id="GO:0000723">
    <property type="term" value="P:telomere maintenance"/>
    <property type="evidence" value="ECO:0007669"/>
    <property type="project" value="InterPro"/>
</dbReference>
<reference evidence="3" key="1">
    <citation type="submission" date="2021-02" db="EMBL/GenBank/DDBJ databases">
        <authorList>
            <person name="Nowell W R."/>
        </authorList>
    </citation>
    <scope>NUCLEOTIDE SEQUENCE</scope>
</reference>
<dbReference type="InterPro" id="IPR051055">
    <property type="entry name" value="PIF1_helicase"/>
</dbReference>
<dbReference type="EMBL" id="CAJNOJ010000601">
    <property type="protein sequence ID" value="CAF1494256.1"/>
    <property type="molecule type" value="Genomic_DNA"/>
</dbReference>
<accession>A0A815SU28</accession>
<dbReference type="EC" id="5.6.2.3" evidence="1"/>
<dbReference type="GO" id="GO:0006310">
    <property type="term" value="P:DNA recombination"/>
    <property type="evidence" value="ECO:0007669"/>
    <property type="project" value="UniProtKB-KW"/>
</dbReference>